<evidence type="ECO:0000256" key="3">
    <source>
        <dbReference type="SAM" id="Phobius"/>
    </source>
</evidence>
<dbReference type="PROSITE" id="PS51318">
    <property type="entry name" value="TAT"/>
    <property type="match status" value="1"/>
</dbReference>
<dbReference type="Pfam" id="PF00149">
    <property type="entry name" value="Metallophos"/>
    <property type="match status" value="1"/>
</dbReference>
<dbReference type="Proteomes" id="UP001216907">
    <property type="component" value="Unassembled WGS sequence"/>
</dbReference>
<evidence type="ECO:0000259" key="4">
    <source>
        <dbReference type="Pfam" id="PF00149"/>
    </source>
</evidence>
<evidence type="ECO:0000256" key="1">
    <source>
        <dbReference type="ARBA" id="ARBA00022723"/>
    </source>
</evidence>
<keyword evidence="3" id="KW-0812">Transmembrane</keyword>
<dbReference type="PANTHER" id="PTHR31302">
    <property type="entry name" value="TRANSMEMBRANE PROTEIN WITH METALLOPHOSPHOESTERASE DOMAIN-RELATED"/>
    <property type="match status" value="1"/>
</dbReference>
<feature type="transmembrane region" description="Helical" evidence="3">
    <location>
        <begin position="20"/>
        <end position="37"/>
    </location>
</feature>
<feature type="domain" description="Calcineurin-like phosphoesterase" evidence="4">
    <location>
        <begin position="62"/>
        <end position="223"/>
    </location>
</feature>
<keyword evidence="3" id="KW-0472">Membrane</keyword>
<organism evidence="5 6">
    <name type="scientific">Paludisphaera mucosa</name>
    <dbReference type="NCBI Taxonomy" id="3030827"/>
    <lineage>
        <taxon>Bacteria</taxon>
        <taxon>Pseudomonadati</taxon>
        <taxon>Planctomycetota</taxon>
        <taxon>Planctomycetia</taxon>
        <taxon>Isosphaerales</taxon>
        <taxon>Isosphaeraceae</taxon>
        <taxon>Paludisphaera</taxon>
    </lineage>
</organism>
<keyword evidence="6" id="KW-1185">Reference proteome</keyword>
<dbReference type="InterPro" id="IPR006311">
    <property type="entry name" value="TAT_signal"/>
</dbReference>
<dbReference type="InterPro" id="IPR029052">
    <property type="entry name" value="Metallo-depent_PP-like"/>
</dbReference>
<dbReference type="InterPro" id="IPR051158">
    <property type="entry name" value="Metallophosphoesterase_sf"/>
</dbReference>
<keyword evidence="2" id="KW-0378">Hydrolase</keyword>
<proteinExistence type="predicted"/>
<name>A0ABT6FJA7_9BACT</name>
<keyword evidence="1" id="KW-0479">Metal-binding</keyword>
<protein>
    <submittedName>
        <fullName evidence="5">Metallophosphoesterase</fullName>
    </submittedName>
</protein>
<dbReference type="Gene3D" id="3.60.21.10">
    <property type="match status" value="1"/>
</dbReference>
<reference evidence="5 6" key="1">
    <citation type="submission" date="2023-03" db="EMBL/GenBank/DDBJ databases">
        <title>Paludisphaera mucosa sp. nov. a novel planctomycete from northern fen.</title>
        <authorList>
            <person name="Ivanova A."/>
        </authorList>
    </citation>
    <scope>NUCLEOTIDE SEQUENCE [LARGE SCALE GENOMIC DNA]</scope>
    <source>
        <strain evidence="5 6">Pla2</strain>
    </source>
</reference>
<accession>A0ABT6FJA7</accession>
<evidence type="ECO:0000313" key="5">
    <source>
        <dbReference type="EMBL" id="MDG3007658.1"/>
    </source>
</evidence>
<dbReference type="SUPFAM" id="SSF56300">
    <property type="entry name" value="Metallo-dependent phosphatases"/>
    <property type="match status" value="1"/>
</dbReference>
<dbReference type="CDD" id="cd07385">
    <property type="entry name" value="MPP_YkuE_C"/>
    <property type="match status" value="1"/>
</dbReference>
<evidence type="ECO:0000256" key="2">
    <source>
        <dbReference type="ARBA" id="ARBA00022801"/>
    </source>
</evidence>
<dbReference type="PANTHER" id="PTHR31302:SF31">
    <property type="entry name" value="PHOSPHODIESTERASE YAEI"/>
    <property type="match status" value="1"/>
</dbReference>
<dbReference type="EMBL" id="JARRAG010000002">
    <property type="protein sequence ID" value="MDG3007658.1"/>
    <property type="molecule type" value="Genomic_DNA"/>
</dbReference>
<dbReference type="RefSeq" id="WP_277863932.1">
    <property type="nucleotide sequence ID" value="NZ_JARRAG010000002.1"/>
</dbReference>
<dbReference type="InterPro" id="IPR004843">
    <property type="entry name" value="Calcineurin-like_PHP"/>
</dbReference>
<keyword evidence="3" id="KW-1133">Transmembrane helix</keyword>
<sequence length="283" mass="30883">MSDEPKPVERTSRRKFWKRAAIGAAAASLAGAAYPLLEARWCRLTRRTLALPNLPASFRGLSVAYLSDLHHGPYVGLDYIRHVVDWSNALKPDLVLLGGDYVSKSSEYIGPVCREMARLRAPMGRFAVLGNHDNWESGAESRAELDRAGLELIDNRGVWLRRGGDRLRVGGVGDLWTDEQSLPHALEDAHEGDAVVLLSHNPDYAEYVRDPRVGLMLSGHTHGGQVVVPGVGAVVLPSRFGRKYSGGLVQGPAFPVFVGRGVGTSGPPVRFYCRPELVMLTLV</sequence>
<gene>
    <name evidence="5" type="ORF">PZE19_28165</name>
</gene>
<comment type="caution">
    <text evidence="5">The sequence shown here is derived from an EMBL/GenBank/DDBJ whole genome shotgun (WGS) entry which is preliminary data.</text>
</comment>
<evidence type="ECO:0000313" key="6">
    <source>
        <dbReference type="Proteomes" id="UP001216907"/>
    </source>
</evidence>